<evidence type="ECO:0000256" key="7">
    <source>
        <dbReference type="HAMAP-Rule" id="MF_01508"/>
    </source>
</evidence>
<dbReference type="Pfam" id="PF22608">
    <property type="entry name" value="DNAX_ATPase_lid"/>
    <property type="match status" value="1"/>
</dbReference>
<organism evidence="10 11">
    <name type="scientific">Candidatus Iainarchaeum sp</name>
    <dbReference type="NCBI Taxonomy" id="3101447"/>
    <lineage>
        <taxon>Archaea</taxon>
        <taxon>Candidatus Iainarchaeota</taxon>
        <taxon>Candidatus Iainarchaeia</taxon>
        <taxon>Candidatus Iainarchaeales</taxon>
        <taxon>Candidatus Iainarchaeaceae</taxon>
        <taxon>Candidatus Iainarchaeum</taxon>
    </lineage>
</organism>
<keyword evidence="3 7" id="KW-0235">DNA replication</keyword>
<keyword evidence="4 7" id="KW-0547">Nucleotide-binding</keyword>
<dbReference type="GO" id="GO:0003689">
    <property type="term" value="F:DNA clamp loader activity"/>
    <property type="evidence" value="ECO:0007669"/>
    <property type="project" value="UniProtKB-UniRule"/>
</dbReference>
<reference evidence="11" key="1">
    <citation type="submission" date="2017-09" db="EMBL/GenBank/DDBJ databases">
        <title>The Reconstruction of 2,631 Draft Metagenome-Assembled Genomes from the Global Oceans.</title>
        <authorList>
            <person name="Tully B.J."/>
            <person name="Graham E.D."/>
            <person name="Heidelberg J.F."/>
        </authorList>
    </citation>
    <scope>NUCLEOTIDE SEQUENCE [LARGE SCALE GENOMIC DNA]</scope>
</reference>
<evidence type="ECO:0000259" key="9">
    <source>
        <dbReference type="SMART" id="SM00382"/>
    </source>
</evidence>
<comment type="caution">
    <text evidence="7">Lacks conserved residue(s) required for the propagation of feature annotation.</text>
</comment>
<dbReference type="InterPro" id="IPR023935">
    <property type="entry name" value="Rep_factor-C_lsu"/>
</dbReference>
<dbReference type="InterPro" id="IPR047854">
    <property type="entry name" value="RFC_lid"/>
</dbReference>
<proteinExistence type="inferred from homology"/>
<dbReference type="InterPro" id="IPR045085">
    <property type="entry name" value="HLD_clamp_pol_III_gamma_tau"/>
</dbReference>
<dbReference type="CDD" id="cd00009">
    <property type="entry name" value="AAA"/>
    <property type="match status" value="1"/>
</dbReference>
<feature type="region of interest" description="Disordered" evidence="8">
    <location>
        <begin position="435"/>
        <end position="462"/>
    </location>
</feature>
<dbReference type="SUPFAM" id="SSF52540">
    <property type="entry name" value="P-loop containing nucleoside triphosphate hydrolases"/>
    <property type="match status" value="1"/>
</dbReference>
<comment type="caution">
    <text evidence="10">The sequence shown here is derived from an EMBL/GenBank/DDBJ whole genome shotgun (WGS) entry which is preliminary data.</text>
</comment>
<comment type="function">
    <text evidence="7">Part of the RFC clamp loader complex which loads the PCNA sliding clamp onto DNA.</text>
</comment>
<evidence type="ECO:0000256" key="8">
    <source>
        <dbReference type="SAM" id="MobiDB-lite"/>
    </source>
</evidence>
<evidence type="ECO:0000313" key="10">
    <source>
        <dbReference type="EMBL" id="MAG21884.1"/>
    </source>
</evidence>
<dbReference type="InterPro" id="IPR027417">
    <property type="entry name" value="P-loop_NTPase"/>
</dbReference>
<evidence type="ECO:0000256" key="6">
    <source>
        <dbReference type="ARBA" id="ARBA00032141"/>
    </source>
</evidence>
<dbReference type="CDD" id="cd18140">
    <property type="entry name" value="HLD_clamp_RFC"/>
    <property type="match status" value="1"/>
</dbReference>
<dbReference type="GO" id="GO:0005524">
    <property type="term" value="F:ATP binding"/>
    <property type="evidence" value="ECO:0007669"/>
    <property type="project" value="UniProtKB-UniRule"/>
</dbReference>
<evidence type="ECO:0000256" key="5">
    <source>
        <dbReference type="ARBA" id="ARBA00022840"/>
    </source>
</evidence>
<accession>A0A2D6M0C7</accession>
<feature type="domain" description="AAA+ ATPase" evidence="9">
    <location>
        <begin position="37"/>
        <end position="156"/>
    </location>
</feature>
<dbReference type="GO" id="GO:0016887">
    <property type="term" value="F:ATP hydrolysis activity"/>
    <property type="evidence" value="ECO:0007669"/>
    <property type="project" value="InterPro"/>
</dbReference>
<keyword evidence="5 7" id="KW-0067">ATP-binding</keyword>
<evidence type="ECO:0000256" key="3">
    <source>
        <dbReference type="ARBA" id="ARBA00022705"/>
    </source>
</evidence>
<gene>
    <name evidence="7" type="primary">rfcL</name>
    <name evidence="10" type="ORF">CL943_01080</name>
</gene>
<name>A0A2D6M0C7_9ARCH</name>
<dbReference type="Pfam" id="PF00004">
    <property type="entry name" value="AAA"/>
    <property type="match status" value="1"/>
</dbReference>
<dbReference type="Gene3D" id="1.10.8.60">
    <property type="match status" value="1"/>
</dbReference>
<dbReference type="HAMAP" id="MF_01508">
    <property type="entry name" value="RfcL"/>
    <property type="match status" value="1"/>
</dbReference>
<dbReference type="Gene3D" id="3.40.50.300">
    <property type="entry name" value="P-loop containing nucleotide triphosphate hydrolases"/>
    <property type="match status" value="1"/>
</dbReference>
<dbReference type="PANTHER" id="PTHR23389">
    <property type="entry name" value="CHROMOSOME TRANSMISSION FIDELITY FACTOR 18"/>
    <property type="match status" value="1"/>
</dbReference>
<dbReference type="Proteomes" id="UP000226592">
    <property type="component" value="Unassembled WGS sequence"/>
</dbReference>
<dbReference type="PANTHER" id="PTHR23389:SF6">
    <property type="entry name" value="REPLICATION FACTOR C SUBUNIT 1"/>
    <property type="match status" value="1"/>
</dbReference>
<protein>
    <recommendedName>
        <fullName evidence="2 7">Replication factor C large subunit</fullName>
        <shortName evidence="7">RFC large subunit</shortName>
    </recommendedName>
    <alternativeName>
        <fullName evidence="6 7">Clamp loader large subunit</fullName>
    </alternativeName>
</protein>
<comment type="subunit">
    <text evidence="7">Heteromultimer composed of small subunits (RfcS) and large subunits (RfcL).</text>
</comment>
<dbReference type="GO" id="GO:0006260">
    <property type="term" value="P:DNA replication"/>
    <property type="evidence" value="ECO:0007669"/>
    <property type="project" value="UniProtKB-UniRule"/>
</dbReference>
<evidence type="ECO:0000256" key="2">
    <source>
        <dbReference type="ARBA" id="ARBA00014793"/>
    </source>
</evidence>
<evidence type="ECO:0000313" key="11">
    <source>
        <dbReference type="Proteomes" id="UP000226592"/>
    </source>
</evidence>
<dbReference type="InterPro" id="IPR003593">
    <property type="entry name" value="AAA+_ATPase"/>
</dbReference>
<dbReference type="InterPro" id="IPR003959">
    <property type="entry name" value="ATPase_AAA_core"/>
</dbReference>
<dbReference type="SMART" id="SM00382">
    <property type="entry name" value="AAA"/>
    <property type="match status" value="1"/>
</dbReference>
<comment type="similarity">
    <text evidence="1 7">Belongs to the activator 1 small subunits family. RfcL subfamily.</text>
</comment>
<sequence>MLWPDNYFPQNFEQFIGNVEIVEHAVKWAEEWDKGGKGKPLLFFGNTGTGKTCLAILLAQHFGWELFELNASDFRTKDVIERLVGAASQGASFSGKRRLILLDEVDGLQARDRGGAAAIVKILKESNNPVILTANDIYSNQKLLPIREQCELRQFKKINYLSIAKRLRAILESEKISFDPEAIKLLARNCGGDFRSALLDTQALSFSGPISFSNVEQLGYRERQENVFNVLDKIFKGKTVGEVRKARFQSEVSDDLLFRWVEENIPRVYSDIGDTARAFDVLSRADIFEGRIMRRQHYGFKRYSSELFTSGVALSKQNEYHGWLKLQFPQLLKNLRASSARRNLKKELTRKIGLKTHSSSKKVSTEDLPFMKLIFQDKTLAPKIAAEFELNEKEIAFILETKPSAKKVQNIFEESQKIKQEVMIAKRKPLEAISTPLPKVDEPVEVKEEPDPEESQKQTTLF</sequence>
<feature type="compositionally biased region" description="Basic and acidic residues" evidence="8">
    <location>
        <begin position="439"/>
        <end position="449"/>
    </location>
</feature>
<evidence type="ECO:0000256" key="1">
    <source>
        <dbReference type="ARBA" id="ARBA00006878"/>
    </source>
</evidence>
<dbReference type="NCBIfam" id="NF003229">
    <property type="entry name" value="PRK04195.1-5"/>
    <property type="match status" value="1"/>
</dbReference>
<evidence type="ECO:0000256" key="4">
    <source>
        <dbReference type="ARBA" id="ARBA00022741"/>
    </source>
</evidence>
<dbReference type="EMBL" id="NZBU01000004">
    <property type="protein sequence ID" value="MAG21884.1"/>
    <property type="molecule type" value="Genomic_DNA"/>
</dbReference>
<dbReference type="AlphaFoldDB" id="A0A2D6M0C7"/>